<dbReference type="AlphaFoldDB" id="A0A6M3LJF0"/>
<dbReference type="EMBL" id="MT143238">
    <property type="protein sequence ID" value="QJA94509.1"/>
    <property type="molecule type" value="Genomic_DNA"/>
</dbReference>
<name>A0A6M3LJF0_9ZZZZ</name>
<organism evidence="1">
    <name type="scientific">viral metagenome</name>
    <dbReference type="NCBI Taxonomy" id="1070528"/>
    <lineage>
        <taxon>unclassified sequences</taxon>
        <taxon>metagenomes</taxon>
        <taxon>organismal metagenomes</taxon>
    </lineage>
</organism>
<gene>
    <name evidence="1" type="ORF">MM415B03834_0004</name>
</gene>
<protein>
    <submittedName>
        <fullName evidence="1">Uncharacterized protein</fullName>
    </submittedName>
</protein>
<sequence length="62" mass="7423">MSEKQKTVNRLWFEVKNMDGYDLEYEWMEKGGRDTKYLERADVLKLIDSLLSKEAKAEKKHV</sequence>
<reference evidence="1" key="1">
    <citation type="submission" date="2020-03" db="EMBL/GenBank/DDBJ databases">
        <title>The deep terrestrial virosphere.</title>
        <authorList>
            <person name="Holmfeldt K."/>
            <person name="Nilsson E."/>
            <person name="Simone D."/>
            <person name="Lopez-Fernandez M."/>
            <person name="Wu X."/>
            <person name="de Brujin I."/>
            <person name="Lundin D."/>
            <person name="Andersson A."/>
            <person name="Bertilsson S."/>
            <person name="Dopson M."/>
        </authorList>
    </citation>
    <scope>NUCLEOTIDE SEQUENCE</scope>
    <source>
        <strain evidence="1">MM415B03834</strain>
    </source>
</reference>
<evidence type="ECO:0000313" key="1">
    <source>
        <dbReference type="EMBL" id="QJA94509.1"/>
    </source>
</evidence>
<accession>A0A6M3LJF0</accession>
<proteinExistence type="predicted"/>